<evidence type="ECO:0000313" key="3">
    <source>
        <dbReference type="EMBL" id="CAG9773699.1"/>
    </source>
</evidence>
<feature type="transmembrane region" description="Helical" evidence="2">
    <location>
        <begin position="12"/>
        <end position="36"/>
    </location>
</feature>
<evidence type="ECO:0000256" key="2">
    <source>
        <dbReference type="SAM" id="Phobius"/>
    </source>
</evidence>
<dbReference type="EMBL" id="OU892285">
    <property type="protein sequence ID" value="CAG9773699.1"/>
    <property type="molecule type" value="Genomic_DNA"/>
</dbReference>
<name>A0A9N9N2M2_9CUCU</name>
<keyword evidence="2" id="KW-0472">Membrane</keyword>
<feature type="region of interest" description="Disordered" evidence="1">
    <location>
        <begin position="58"/>
        <end position="86"/>
    </location>
</feature>
<sequence>METLRPKTAEAIIRNLLLKLIVVVATAWFTVAMLVFRGSGSVDRPIAEPLQQEQRHLDRNEIGDGREPVIKRNQDLADDEAGPVMPFKMDETTTARVRPVRNEVDVLAPPQELPGEMGKAVVLPTNLSADVKKMVDDGWLKNAFNQYASDMISVHRTLPDARDEW</sequence>
<proteinExistence type="predicted"/>
<accession>A0A9N9N2M2</accession>
<gene>
    <name evidence="3" type="ORF">CEUTPL_LOCUS14085</name>
</gene>
<dbReference type="Proteomes" id="UP001152799">
    <property type="component" value="Chromosome 9"/>
</dbReference>
<feature type="compositionally biased region" description="Basic and acidic residues" evidence="1">
    <location>
        <begin position="58"/>
        <end position="75"/>
    </location>
</feature>
<dbReference type="InterPro" id="IPR029044">
    <property type="entry name" value="Nucleotide-diphossugar_trans"/>
</dbReference>
<protein>
    <recommendedName>
        <fullName evidence="5">Polypeptide N-acetylgalactosaminyltransferase 9</fullName>
    </recommendedName>
</protein>
<organism evidence="3 4">
    <name type="scientific">Ceutorhynchus assimilis</name>
    <name type="common">cabbage seed weevil</name>
    <dbReference type="NCBI Taxonomy" id="467358"/>
    <lineage>
        <taxon>Eukaryota</taxon>
        <taxon>Metazoa</taxon>
        <taxon>Ecdysozoa</taxon>
        <taxon>Arthropoda</taxon>
        <taxon>Hexapoda</taxon>
        <taxon>Insecta</taxon>
        <taxon>Pterygota</taxon>
        <taxon>Neoptera</taxon>
        <taxon>Endopterygota</taxon>
        <taxon>Coleoptera</taxon>
        <taxon>Polyphaga</taxon>
        <taxon>Cucujiformia</taxon>
        <taxon>Curculionidae</taxon>
        <taxon>Ceutorhynchinae</taxon>
        <taxon>Ceutorhynchus</taxon>
    </lineage>
</organism>
<evidence type="ECO:0000256" key="1">
    <source>
        <dbReference type="SAM" id="MobiDB-lite"/>
    </source>
</evidence>
<dbReference type="AlphaFoldDB" id="A0A9N9N2M2"/>
<keyword evidence="2" id="KW-1133">Transmembrane helix</keyword>
<evidence type="ECO:0008006" key="5">
    <source>
        <dbReference type="Google" id="ProtNLM"/>
    </source>
</evidence>
<keyword evidence="2" id="KW-0812">Transmembrane</keyword>
<evidence type="ECO:0000313" key="4">
    <source>
        <dbReference type="Proteomes" id="UP001152799"/>
    </source>
</evidence>
<dbReference type="Gene3D" id="3.90.550.10">
    <property type="entry name" value="Spore Coat Polysaccharide Biosynthesis Protein SpsA, Chain A"/>
    <property type="match status" value="1"/>
</dbReference>
<dbReference type="OrthoDB" id="6159198at2759"/>
<keyword evidence="4" id="KW-1185">Reference proteome</keyword>
<reference evidence="3" key="1">
    <citation type="submission" date="2022-01" db="EMBL/GenBank/DDBJ databases">
        <authorList>
            <person name="King R."/>
        </authorList>
    </citation>
    <scope>NUCLEOTIDE SEQUENCE</scope>
</reference>